<dbReference type="RefSeq" id="WP_091375856.1">
    <property type="nucleotide sequence ID" value="NZ_LT629740.1"/>
</dbReference>
<name>A0A1H2AIG3_MUCMA</name>
<dbReference type="PANTHER" id="PTHR43280:SF32">
    <property type="entry name" value="TRANSCRIPTIONAL REGULATORY PROTEIN"/>
    <property type="match status" value="1"/>
</dbReference>
<dbReference type="GO" id="GO:0043565">
    <property type="term" value="F:sequence-specific DNA binding"/>
    <property type="evidence" value="ECO:0007669"/>
    <property type="project" value="InterPro"/>
</dbReference>
<sequence>MKDIPVHQLQDRVSSGLEIRHFVPHEKLGKGEDLGAHRDDHYIFFVMEDGIASLMIDFDELHLQKSSLYYILPGQVHHRIRATEADGWFVAVDTLLIPPDYRDVFENQLLLQQPFYLDERQLNQCCSLLGLIDEKHNQDEPTPFNISIVHSLLQSFLGIAAAGFVCLSSSRSSLSRPAQLSHQFKKLLVQKVRTLKSPSAYASQLNVSESYLNESLKKVTGFSVSYWVQNEVILEAKRLLYYSQMNVKEIAHVLGYEDHAYFSRLFKKATNITPLSFRANYRK</sequence>
<dbReference type="Pfam" id="PF12833">
    <property type="entry name" value="HTH_18"/>
    <property type="match status" value="1"/>
</dbReference>
<organism evidence="5 6">
    <name type="scientific">Mucilaginibacter mallensis</name>
    <dbReference type="NCBI Taxonomy" id="652787"/>
    <lineage>
        <taxon>Bacteria</taxon>
        <taxon>Pseudomonadati</taxon>
        <taxon>Bacteroidota</taxon>
        <taxon>Sphingobacteriia</taxon>
        <taxon>Sphingobacteriales</taxon>
        <taxon>Sphingobacteriaceae</taxon>
        <taxon>Mucilaginibacter</taxon>
    </lineage>
</organism>
<keyword evidence="6" id="KW-1185">Reference proteome</keyword>
<dbReference type="Gene3D" id="1.10.10.60">
    <property type="entry name" value="Homeodomain-like"/>
    <property type="match status" value="1"/>
</dbReference>
<evidence type="ECO:0000313" key="5">
    <source>
        <dbReference type="EMBL" id="SDT45562.1"/>
    </source>
</evidence>
<dbReference type="PRINTS" id="PR00032">
    <property type="entry name" value="HTHARAC"/>
</dbReference>
<dbReference type="STRING" id="652787.SAMN05216490_3546"/>
<dbReference type="InterPro" id="IPR009057">
    <property type="entry name" value="Homeodomain-like_sf"/>
</dbReference>
<dbReference type="GO" id="GO:0003700">
    <property type="term" value="F:DNA-binding transcription factor activity"/>
    <property type="evidence" value="ECO:0007669"/>
    <property type="project" value="InterPro"/>
</dbReference>
<evidence type="ECO:0000256" key="2">
    <source>
        <dbReference type="ARBA" id="ARBA00023125"/>
    </source>
</evidence>
<feature type="domain" description="HTH araC/xylS-type" evidence="4">
    <location>
        <begin position="182"/>
        <end position="280"/>
    </location>
</feature>
<reference evidence="5 6" key="1">
    <citation type="submission" date="2016-10" db="EMBL/GenBank/DDBJ databases">
        <authorList>
            <person name="de Groot N.N."/>
        </authorList>
    </citation>
    <scope>NUCLEOTIDE SEQUENCE [LARGE SCALE GENOMIC DNA]</scope>
    <source>
        <strain evidence="5 6">MP1X4</strain>
    </source>
</reference>
<evidence type="ECO:0000313" key="6">
    <source>
        <dbReference type="Proteomes" id="UP000199679"/>
    </source>
</evidence>
<accession>A0A1H2AIG3</accession>
<keyword evidence="2" id="KW-0238">DNA-binding</keyword>
<gene>
    <name evidence="5" type="ORF">SAMN05216490_3546</name>
</gene>
<protein>
    <submittedName>
        <fullName evidence="5">Transcriptional regulator, AraC family</fullName>
    </submittedName>
</protein>
<keyword evidence="3" id="KW-0804">Transcription</keyword>
<dbReference type="Proteomes" id="UP000199679">
    <property type="component" value="Chromosome I"/>
</dbReference>
<dbReference type="SMART" id="SM00342">
    <property type="entry name" value="HTH_ARAC"/>
    <property type="match status" value="1"/>
</dbReference>
<dbReference type="PROSITE" id="PS01124">
    <property type="entry name" value="HTH_ARAC_FAMILY_2"/>
    <property type="match status" value="1"/>
</dbReference>
<dbReference type="EMBL" id="LT629740">
    <property type="protein sequence ID" value="SDT45562.1"/>
    <property type="molecule type" value="Genomic_DNA"/>
</dbReference>
<dbReference type="SUPFAM" id="SSF46689">
    <property type="entry name" value="Homeodomain-like"/>
    <property type="match status" value="1"/>
</dbReference>
<evidence type="ECO:0000256" key="3">
    <source>
        <dbReference type="ARBA" id="ARBA00023163"/>
    </source>
</evidence>
<dbReference type="InterPro" id="IPR037923">
    <property type="entry name" value="HTH-like"/>
</dbReference>
<proteinExistence type="predicted"/>
<dbReference type="InterPro" id="IPR018060">
    <property type="entry name" value="HTH_AraC"/>
</dbReference>
<dbReference type="PANTHER" id="PTHR43280">
    <property type="entry name" value="ARAC-FAMILY TRANSCRIPTIONAL REGULATOR"/>
    <property type="match status" value="1"/>
</dbReference>
<evidence type="ECO:0000256" key="1">
    <source>
        <dbReference type="ARBA" id="ARBA00023015"/>
    </source>
</evidence>
<evidence type="ECO:0000259" key="4">
    <source>
        <dbReference type="PROSITE" id="PS01124"/>
    </source>
</evidence>
<dbReference type="AlphaFoldDB" id="A0A1H2AIG3"/>
<dbReference type="InterPro" id="IPR020449">
    <property type="entry name" value="Tscrpt_reg_AraC-type_HTH"/>
</dbReference>
<dbReference type="OrthoDB" id="2585681at2"/>
<dbReference type="SUPFAM" id="SSF51215">
    <property type="entry name" value="Regulatory protein AraC"/>
    <property type="match status" value="1"/>
</dbReference>
<keyword evidence="1" id="KW-0805">Transcription regulation</keyword>